<evidence type="ECO:0000313" key="3">
    <source>
        <dbReference type="Proteomes" id="UP001168167"/>
    </source>
</evidence>
<sequence>MKTISVISVREDLDARQLAALLPAAQMATIVPSAGIAVLLTTYVVSDIEAAVELAKGNNFPIVAQVPSHFSYLSALRRRAAEKWPDFNILEWNTAADDVTLQELVTAIVQQLFSQTSPQNSTIALTHKSQIATSSSNSQHHISTPSSKTDTIRPQGDFVSGIDWKRARHLVGASPIFNYLEEAEKAIAANEIANILPLLDMAQQHINVALPERQPFLQTLLLRLSATVRDDIIVVVDSLKAISLSAEEEEIACIKPFLMAFKARCALDGILD</sequence>
<evidence type="ECO:0000313" key="2">
    <source>
        <dbReference type="EMBL" id="MDM5147598.1"/>
    </source>
</evidence>
<accession>A0ABT7QLK2</accession>
<feature type="compositionally biased region" description="Polar residues" evidence="1">
    <location>
        <begin position="130"/>
        <end position="149"/>
    </location>
</feature>
<organism evidence="2 3">
    <name type="scientific">Candidatus Doriopsillibacter californiensis</name>
    <dbReference type="NCBI Taxonomy" id="2970740"/>
    <lineage>
        <taxon>Bacteria</taxon>
        <taxon>Pseudomonadati</taxon>
        <taxon>Pseudomonadota</taxon>
        <taxon>Gammaproteobacteria</taxon>
        <taxon>Candidatus Tethybacterales</taxon>
        <taxon>Candidatus Persebacteraceae</taxon>
        <taxon>Candidatus Doriopsillibacter</taxon>
    </lineage>
</organism>
<proteinExistence type="predicted"/>
<gene>
    <name evidence="2" type="ORF">NQX30_04335</name>
</gene>
<dbReference type="Proteomes" id="UP001168167">
    <property type="component" value="Unassembled WGS sequence"/>
</dbReference>
<keyword evidence="3" id="KW-1185">Reference proteome</keyword>
<feature type="region of interest" description="Disordered" evidence="1">
    <location>
        <begin position="130"/>
        <end position="154"/>
    </location>
</feature>
<comment type="caution">
    <text evidence="2">The sequence shown here is derived from an EMBL/GenBank/DDBJ whole genome shotgun (WGS) entry which is preliminary data.</text>
</comment>
<protein>
    <submittedName>
        <fullName evidence="2">Uncharacterized protein</fullName>
    </submittedName>
</protein>
<reference evidence="2" key="1">
    <citation type="submission" date="2022-08" db="EMBL/GenBank/DDBJ databases">
        <authorList>
            <person name="Dzunkova M."/>
            <person name="La Clair J."/>
            <person name="Tyml T."/>
            <person name="Doud D."/>
            <person name="Schulz F."/>
            <person name="Piquer S."/>
            <person name="Porcel Sanchis D."/>
            <person name="Osborn A."/>
            <person name="Robinson D."/>
            <person name="Louie K.B."/>
            <person name="Bowen B.P."/>
            <person name="Bowers R."/>
            <person name="Lee J."/>
            <person name="Arnau Llombart V."/>
            <person name="Diaz Villanueva W."/>
            <person name="Gosliner T."/>
            <person name="Northen T."/>
            <person name="Cheng J.-F."/>
            <person name="Burkart M.D."/>
            <person name="Woyke T."/>
        </authorList>
    </citation>
    <scope>NUCLEOTIDE SEQUENCE</scope>
    <source>
        <strain evidence="2">Df01</strain>
    </source>
</reference>
<dbReference type="EMBL" id="JANQAO010000002">
    <property type="protein sequence ID" value="MDM5147598.1"/>
    <property type="molecule type" value="Genomic_DNA"/>
</dbReference>
<reference evidence="2" key="2">
    <citation type="journal article" date="2023" name="Microbiome">
        <title>Synthase-selected sorting approach identifies a beta-lactone synthase in a nudibranch symbiotic bacterium.</title>
        <authorList>
            <person name="Dzunkova M."/>
            <person name="La Clair J.J."/>
            <person name="Tyml T."/>
            <person name="Doud D."/>
            <person name="Schulz F."/>
            <person name="Piquer-Esteban S."/>
            <person name="Porcel Sanchis D."/>
            <person name="Osborn A."/>
            <person name="Robinson D."/>
            <person name="Louie K.B."/>
            <person name="Bowen B.P."/>
            <person name="Bowers R.M."/>
            <person name="Lee J."/>
            <person name="Arnau V."/>
            <person name="Diaz-Villanueva W."/>
            <person name="Stepanauskas R."/>
            <person name="Gosliner T."/>
            <person name="Date S.V."/>
            <person name="Northen T.R."/>
            <person name="Cheng J.F."/>
            <person name="Burkart M.D."/>
            <person name="Woyke T."/>
        </authorList>
    </citation>
    <scope>NUCLEOTIDE SEQUENCE</scope>
    <source>
        <strain evidence="2">Df01</strain>
    </source>
</reference>
<evidence type="ECO:0000256" key="1">
    <source>
        <dbReference type="SAM" id="MobiDB-lite"/>
    </source>
</evidence>
<name>A0ABT7QLK2_9GAMM</name>